<comment type="caution">
    <text evidence="1">The sequence shown here is derived from an EMBL/GenBank/DDBJ whole genome shotgun (WGS) entry which is preliminary data.</text>
</comment>
<name>A0ABN1L6G2_9GAMM</name>
<dbReference type="SUPFAM" id="SSF53756">
    <property type="entry name" value="UDP-Glycosyltransferase/glycogen phosphorylase"/>
    <property type="match status" value="1"/>
</dbReference>
<sequence length="260" mass="28978">MLDTFKQHAPFFLPIKALVLQPDVVVFDVPYPLKEKVLDEKNKGRKVVCLDCIADTAPDTSLFIFKHPEQVIIGPHFIGYEHIIIRDEFFKENSTQQYVNNTRARVLVVLGGADVKGQSFDTAKKLAFIGYSVTLILGPLATIPTVEEQQDIQILTCPENVAELMASADFCVVNGGGCLFEALFLKKPCVVLPQTQAELNIAQDLMQKQQLLGVGEEFIRLFSKQELLKKHNQINQVDGLGLPRISTIITKLLGEYSHAV</sequence>
<proteinExistence type="predicted"/>
<dbReference type="EMBL" id="BAAAFA010000004">
    <property type="protein sequence ID" value="GAA0815548.1"/>
    <property type="molecule type" value="Genomic_DNA"/>
</dbReference>
<evidence type="ECO:0000313" key="1">
    <source>
        <dbReference type="EMBL" id="GAA0815548.1"/>
    </source>
</evidence>
<evidence type="ECO:0000313" key="2">
    <source>
        <dbReference type="Proteomes" id="UP001500021"/>
    </source>
</evidence>
<reference evidence="1 2" key="1">
    <citation type="journal article" date="2019" name="Int. J. Syst. Evol. Microbiol.">
        <title>The Global Catalogue of Microorganisms (GCM) 10K type strain sequencing project: providing services to taxonomists for standard genome sequencing and annotation.</title>
        <authorList>
            <consortium name="The Broad Institute Genomics Platform"/>
            <consortium name="The Broad Institute Genome Sequencing Center for Infectious Disease"/>
            <person name="Wu L."/>
            <person name="Ma J."/>
        </authorList>
    </citation>
    <scope>NUCLEOTIDE SEQUENCE [LARGE SCALE GENOMIC DNA]</scope>
    <source>
        <strain evidence="1 2">JCM 15608</strain>
    </source>
</reference>
<keyword evidence="2" id="KW-1185">Reference proteome</keyword>
<dbReference type="Gene3D" id="3.40.50.2000">
    <property type="entry name" value="Glycogen Phosphorylase B"/>
    <property type="match status" value="1"/>
</dbReference>
<evidence type="ECO:0008006" key="3">
    <source>
        <dbReference type="Google" id="ProtNLM"/>
    </source>
</evidence>
<accession>A0ABN1L6G2</accession>
<protein>
    <recommendedName>
        <fullName evidence="3">Glycosyl transferase family 28 C-terminal domain-containing protein</fullName>
    </recommendedName>
</protein>
<gene>
    <name evidence="1" type="ORF">GCM10009111_14020</name>
</gene>
<organism evidence="1 2">
    <name type="scientific">Colwellia asteriadis</name>
    <dbReference type="NCBI Taxonomy" id="517723"/>
    <lineage>
        <taxon>Bacteria</taxon>
        <taxon>Pseudomonadati</taxon>
        <taxon>Pseudomonadota</taxon>
        <taxon>Gammaproteobacteria</taxon>
        <taxon>Alteromonadales</taxon>
        <taxon>Colwelliaceae</taxon>
        <taxon>Colwellia</taxon>
    </lineage>
</organism>
<dbReference type="Proteomes" id="UP001500021">
    <property type="component" value="Unassembled WGS sequence"/>
</dbReference>